<proteinExistence type="predicted"/>
<organism evidence="1 2">
    <name type="scientific">Cochliobolus heterostrophus (strain C5 / ATCC 48332 / race O)</name>
    <name type="common">Southern corn leaf blight fungus</name>
    <name type="synonym">Bipolaris maydis</name>
    <dbReference type="NCBI Taxonomy" id="701091"/>
    <lineage>
        <taxon>Eukaryota</taxon>
        <taxon>Fungi</taxon>
        <taxon>Dikarya</taxon>
        <taxon>Ascomycota</taxon>
        <taxon>Pezizomycotina</taxon>
        <taxon>Dothideomycetes</taxon>
        <taxon>Pleosporomycetidae</taxon>
        <taxon>Pleosporales</taxon>
        <taxon>Pleosporineae</taxon>
        <taxon>Pleosporaceae</taxon>
        <taxon>Bipolaris</taxon>
    </lineage>
</organism>
<dbReference type="AlphaFoldDB" id="M2U231"/>
<reference evidence="1 2" key="1">
    <citation type="journal article" date="2012" name="PLoS Pathog.">
        <title>Diverse lifestyles and strategies of plant pathogenesis encoded in the genomes of eighteen Dothideomycetes fungi.</title>
        <authorList>
            <person name="Ohm R.A."/>
            <person name="Feau N."/>
            <person name="Henrissat B."/>
            <person name="Schoch C.L."/>
            <person name="Horwitz B.A."/>
            <person name="Barry K.W."/>
            <person name="Condon B.J."/>
            <person name="Copeland A.C."/>
            <person name="Dhillon B."/>
            <person name="Glaser F."/>
            <person name="Hesse C.N."/>
            <person name="Kosti I."/>
            <person name="LaButti K."/>
            <person name="Lindquist E.A."/>
            <person name="Lucas S."/>
            <person name="Salamov A.A."/>
            <person name="Bradshaw R.E."/>
            <person name="Ciuffetti L."/>
            <person name="Hamelin R.C."/>
            <person name="Kema G.H.J."/>
            <person name="Lawrence C."/>
            <person name="Scott J.A."/>
            <person name="Spatafora J.W."/>
            <person name="Turgeon B.G."/>
            <person name="de Wit P.J.G.M."/>
            <person name="Zhong S."/>
            <person name="Goodwin S.B."/>
            <person name="Grigoriev I.V."/>
        </authorList>
    </citation>
    <scope>NUCLEOTIDE SEQUENCE [LARGE SCALE GENOMIC DNA]</scope>
    <source>
        <strain evidence="2">C5 / ATCC 48332 / race O</strain>
    </source>
</reference>
<name>M2U231_COCH5</name>
<keyword evidence="2" id="KW-1185">Reference proteome</keyword>
<evidence type="ECO:0000313" key="2">
    <source>
        <dbReference type="Proteomes" id="UP000016936"/>
    </source>
</evidence>
<dbReference type="Proteomes" id="UP000016936">
    <property type="component" value="Unassembled WGS sequence"/>
</dbReference>
<gene>
    <name evidence="1" type="ORF">COCHEDRAFT_1155577</name>
</gene>
<protein>
    <submittedName>
        <fullName evidence="1">Uncharacterized protein</fullName>
    </submittedName>
</protein>
<reference evidence="2" key="2">
    <citation type="journal article" date="2013" name="PLoS Genet.">
        <title>Comparative genome structure, secondary metabolite, and effector coding capacity across Cochliobolus pathogens.</title>
        <authorList>
            <person name="Condon B.J."/>
            <person name="Leng Y."/>
            <person name="Wu D."/>
            <person name="Bushley K.E."/>
            <person name="Ohm R.A."/>
            <person name="Otillar R."/>
            <person name="Martin J."/>
            <person name="Schackwitz W."/>
            <person name="Grimwood J."/>
            <person name="MohdZainudin N."/>
            <person name="Xue C."/>
            <person name="Wang R."/>
            <person name="Manning V.A."/>
            <person name="Dhillon B."/>
            <person name="Tu Z.J."/>
            <person name="Steffenson B.J."/>
            <person name="Salamov A."/>
            <person name="Sun H."/>
            <person name="Lowry S."/>
            <person name="LaButti K."/>
            <person name="Han J."/>
            <person name="Copeland A."/>
            <person name="Lindquist E."/>
            <person name="Barry K."/>
            <person name="Schmutz J."/>
            <person name="Baker S.E."/>
            <person name="Ciuffetti L.M."/>
            <person name="Grigoriev I.V."/>
            <person name="Zhong S."/>
            <person name="Turgeon B.G."/>
        </authorList>
    </citation>
    <scope>NUCLEOTIDE SEQUENCE [LARGE SCALE GENOMIC DNA]</scope>
    <source>
        <strain evidence="2">C5 / ATCC 48332 / race O</strain>
    </source>
</reference>
<evidence type="ECO:0000313" key="1">
    <source>
        <dbReference type="EMBL" id="EMD92619.1"/>
    </source>
</evidence>
<dbReference type="EMBL" id="KB445575">
    <property type="protein sequence ID" value="EMD92619.1"/>
    <property type="molecule type" value="Genomic_DNA"/>
</dbReference>
<dbReference type="OrthoDB" id="10366179at2759"/>
<accession>M2U231</accession>
<sequence>MAHRQSDICPKPTARMRRCLILVRKLRSSTAASVQMVARPASQQGLLASIGLGRRCEAMESSPFSTLV</sequence>
<dbReference type="HOGENOM" id="CLU_204765_0_0_1"/>